<organism evidence="1 2">
    <name type="scientific">Choanephora cucurbitarum</name>
    <dbReference type="NCBI Taxonomy" id="101091"/>
    <lineage>
        <taxon>Eukaryota</taxon>
        <taxon>Fungi</taxon>
        <taxon>Fungi incertae sedis</taxon>
        <taxon>Mucoromycota</taxon>
        <taxon>Mucoromycotina</taxon>
        <taxon>Mucoromycetes</taxon>
        <taxon>Mucorales</taxon>
        <taxon>Mucorineae</taxon>
        <taxon>Choanephoraceae</taxon>
        <taxon>Choanephoroideae</taxon>
        <taxon>Choanephora</taxon>
    </lineage>
</organism>
<keyword evidence="2" id="KW-1185">Reference proteome</keyword>
<sequence>MKLFGSGLLRPETFEFVLDAAEIHLCIIGLSTDSLFGSETSELTHFVKRLKEKNYLKCLANQTTYLSCGQQQHPEFIVLSIYRSNLILQINKVI</sequence>
<proteinExistence type="predicted"/>
<dbReference type="Proteomes" id="UP000093000">
    <property type="component" value="Unassembled WGS sequence"/>
</dbReference>
<name>A0A1C7N312_9FUNG</name>
<comment type="caution">
    <text evidence="1">The sequence shown here is derived from an EMBL/GenBank/DDBJ whole genome shotgun (WGS) entry which is preliminary data.</text>
</comment>
<protein>
    <submittedName>
        <fullName evidence="1">Uncharacterized protein</fullName>
    </submittedName>
</protein>
<evidence type="ECO:0000313" key="1">
    <source>
        <dbReference type="EMBL" id="OBZ83490.1"/>
    </source>
</evidence>
<dbReference type="EMBL" id="LUGH01000653">
    <property type="protein sequence ID" value="OBZ83490.1"/>
    <property type="molecule type" value="Genomic_DNA"/>
</dbReference>
<reference evidence="1 2" key="1">
    <citation type="submission" date="2016-03" db="EMBL/GenBank/DDBJ databases">
        <title>Choanephora cucurbitarum.</title>
        <authorList>
            <person name="Min B."/>
            <person name="Park H."/>
            <person name="Park J.-H."/>
            <person name="Shin H.-D."/>
            <person name="Choi I.-G."/>
        </authorList>
    </citation>
    <scope>NUCLEOTIDE SEQUENCE [LARGE SCALE GENOMIC DNA]</scope>
    <source>
        <strain evidence="1 2">KUS-F28377</strain>
    </source>
</reference>
<dbReference type="InParanoid" id="A0A1C7N312"/>
<gene>
    <name evidence="1" type="ORF">A0J61_08458</name>
</gene>
<dbReference type="AlphaFoldDB" id="A0A1C7N312"/>
<evidence type="ECO:0000313" key="2">
    <source>
        <dbReference type="Proteomes" id="UP000093000"/>
    </source>
</evidence>
<accession>A0A1C7N312</accession>